<keyword evidence="1" id="KW-0472">Membrane</keyword>
<dbReference type="RefSeq" id="WP_051702677.1">
    <property type="nucleotide sequence ID" value="NZ_JOFV01000003.1"/>
</dbReference>
<dbReference type="EMBL" id="SDJR01000006">
    <property type="protein sequence ID" value="RXR25333.1"/>
    <property type="molecule type" value="Genomic_DNA"/>
</dbReference>
<dbReference type="OrthoDB" id="4953325at2"/>
<accession>A0A4V1N4M9</accession>
<dbReference type="AlphaFoldDB" id="A0A4V1N4M9"/>
<sequence length="106" mass="10818">MTPLAPAPRPRPRSRGALIGLVAGVLLVGVGAWFASRPTTVGWFAYAPLSDTTFTPPRPWAHTLGLAAVGAGLLVLGFVAGWVSARRRGGDATTRADGVTAGGPDD</sequence>
<keyword evidence="5" id="KW-1185">Reference proteome</keyword>
<comment type="caution">
    <text evidence="3">The sequence shown here is derived from an EMBL/GenBank/DDBJ whole genome shotgun (WGS) entry which is preliminary data.</text>
</comment>
<dbReference type="STRING" id="1713.GCA_000718325_00693"/>
<gene>
    <name evidence="2" type="ORF">EQW73_10800</name>
    <name evidence="3" type="ORF">EQW78_13385</name>
</gene>
<proteinExistence type="predicted"/>
<dbReference type="Proteomes" id="UP000289805">
    <property type="component" value="Unassembled WGS sequence"/>
</dbReference>
<evidence type="ECO:0000313" key="4">
    <source>
        <dbReference type="Proteomes" id="UP000289805"/>
    </source>
</evidence>
<feature type="transmembrane region" description="Helical" evidence="1">
    <location>
        <begin position="16"/>
        <end position="35"/>
    </location>
</feature>
<protein>
    <submittedName>
        <fullName evidence="3">Uncharacterized protein</fullName>
    </submittedName>
</protein>
<keyword evidence="1" id="KW-1133">Transmembrane helix</keyword>
<feature type="transmembrane region" description="Helical" evidence="1">
    <location>
        <begin position="60"/>
        <end position="85"/>
    </location>
</feature>
<organism evidence="3 4">
    <name type="scientific">Oerskovia turbata</name>
    <dbReference type="NCBI Taxonomy" id="1713"/>
    <lineage>
        <taxon>Bacteria</taxon>
        <taxon>Bacillati</taxon>
        <taxon>Actinomycetota</taxon>
        <taxon>Actinomycetes</taxon>
        <taxon>Micrococcales</taxon>
        <taxon>Cellulomonadaceae</taxon>
        <taxon>Oerskovia</taxon>
    </lineage>
</organism>
<evidence type="ECO:0000313" key="5">
    <source>
        <dbReference type="Proteomes" id="UP000290517"/>
    </source>
</evidence>
<name>A0A4V1N4M9_9CELL</name>
<keyword evidence="1" id="KW-0812">Transmembrane</keyword>
<evidence type="ECO:0000313" key="3">
    <source>
        <dbReference type="EMBL" id="RXR32726.1"/>
    </source>
</evidence>
<reference evidence="4 5" key="1">
    <citation type="submission" date="2019-01" db="EMBL/GenBank/DDBJ databases">
        <title>Oerskovia turbata Genome sequencing and assembly.</title>
        <authorList>
            <person name="Dou T."/>
        </authorList>
    </citation>
    <scope>NUCLEOTIDE SEQUENCE [LARGE SCALE GENOMIC DNA]</scope>
    <source>
        <strain evidence="3 4">JCM12123</strain>
        <strain evidence="2 5">JCM3160</strain>
    </source>
</reference>
<evidence type="ECO:0000256" key="1">
    <source>
        <dbReference type="SAM" id="Phobius"/>
    </source>
</evidence>
<dbReference type="EMBL" id="SDJQ01000017">
    <property type="protein sequence ID" value="RXR32726.1"/>
    <property type="molecule type" value="Genomic_DNA"/>
</dbReference>
<evidence type="ECO:0000313" key="2">
    <source>
        <dbReference type="EMBL" id="RXR25333.1"/>
    </source>
</evidence>
<dbReference type="Proteomes" id="UP000290517">
    <property type="component" value="Unassembled WGS sequence"/>
</dbReference>